<feature type="coiled-coil region" evidence="1">
    <location>
        <begin position="18"/>
        <end position="80"/>
    </location>
</feature>
<proteinExistence type="predicted"/>
<reference evidence="2 3" key="1">
    <citation type="submission" date="2016-10" db="EMBL/GenBank/DDBJ databases">
        <authorList>
            <person name="Varghese N."/>
            <person name="Submissions S."/>
        </authorList>
    </citation>
    <scope>NUCLEOTIDE SEQUENCE [LARGE SCALE GENOMIC DNA]</scope>
    <source>
        <strain evidence="2 3">DSM 16643</strain>
    </source>
</reference>
<name>A0A1G5W2Q1_9EURY</name>
<evidence type="ECO:0000313" key="3">
    <source>
        <dbReference type="Proteomes" id="UP000323439"/>
    </source>
</evidence>
<protein>
    <submittedName>
        <fullName evidence="2">Uncharacterized protein</fullName>
    </submittedName>
</protein>
<evidence type="ECO:0000313" key="2">
    <source>
        <dbReference type="EMBL" id="SDA52358.1"/>
    </source>
</evidence>
<keyword evidence="3" id="KW-1185">Reference proteome</keyword>
<keyword evidence="1" id="KW-0175">Coiled coil</keyword>
<gene>
    <name evidence="2" type="ORF">SAMN02910315_01102</name>
</gene>
<accession>A0A1G5W2Q1</accession>
<sequence>MVNGVTSQESKDEFDATAKSFMERIEWTEEKLARANAKYSVRKDKNLELKTKNSELKDKNLELKTKNAELKAEVARLTAALNGK</sequence>
<organism evidence="2 3">
    <name type="scientific">Methanobrevibacter millerae</name>
    <dbReference type="NCBI Taxonomy" id="230361"/>
    <lineage>
        <taxon>Archaea</taxon>
        <taxon>Methanobacteriati</taxon>
        <taxon>Methanobacteriota</taxon>
        <taxon>Methanomada group</taxon>
        <taxon>Methanobacteria</taxon>
        <taxon>Methanobacteriales</taxon>
        <taxon>Methanobacteriaceae</taxon>
        <taxon>Methanobrevibacter</taxon>
    </lineage>
</organism>
<dbReference type="Proteomes" id="UP000323439">
    <property type="component" value="Unassembled WGS sequence"/>
</dbReference>
<dbReference type="EMBL" id="FMXB01000007">
    <property type="protein sequence ID" value="SDA52358.1"/>
    <property type="molecule type" value="Genomic_DNA"/>
</dbReference>
<evidence type="ECO:0000256" key="1">
    <source>
        <dbReference type="SAM" id="Coils"/>
    </source>
</evidence>
<dbReference type="RefSeq" id="WP_149731676.1">
    <property type="nucleotide sequence ID" value="NZ_FMXB01000007.1"/>
</dbReference>
<dbReference type="AlphaFoldDB" id="A0A1G5W2Q1"/>